<evidence type="ECO:0000313" key="2">
    <source>
        <dbReference type="EMBL" id="KKQ77473.1"/>
    </source>
</evidence>
<name>A0A0G0KCU2_9BACT</name>
<sequence>MALIDKVGYTYWMTATAHALVGGAIAASVINPAIGLPLAALSHPILDMIPHWDLGIGWRGKNKVTLFVESALDLIVGILLAYFIFGTGVNPYYFLACIFFSEIWDILMMPYLLFKWNFPPFSTAYFWQHKIQSNAKLPWGILTQIVSVGGVVFALRFVH</sequence>
<organism evidence="2 3">
    <name type="scientific">Candidatus Daviesbacteria bacterium GW2011_GWF2_38_6</name>
    <dbReference type="NCBI Taxonomy" id="1618432"/>
    <lineage>
        <taxon>Bacteria</taxon>
        <taxon>Candidatus Daviesiibacteriota</taxon>
    </lineage>
</organism>
<keyword evidence="1" id="KW-1133">Transmembrane helix</keyword>
<protein>
    <submittedName>
        <fullName evidence="2">Uncharacterized protein</fullName>
    </submittedName>
</protein>
<feature type="transmembrane region" description="Helical" evidence="1">
    <location>
        <begin position="91"/>
        <end position="114"/>
    </location>
</feature>
<evidence type="ECO:0000313" key="3">
    <source>
        <dbReference type="Proteomes" id="UP000034324"/>
    </source>
</evidence>
<evidence type="ECO:0000256" key="1">
    <source>
        <dbReference type="SAM" id="Phobius"/>
    </source>
</evidence>
<dbReference type="AlphaFoldDB" id="A0A0G0KCU2"/>
<feature type="transmembrane region" description="Helical" evidence="1">
    <location>
        <begin position="64"/>
        <end position="85"/>
    </location>
</feature>
<dbReference type="Proteomes" id="UP000034324">
    <property type="component" value="Unassembled WGS sequence"/>
</dbReference>
<comment type="caution">
    <text evidence="2">The sequence shown here is derived from an EMBL/GenBank/DDBJ whole genome shotgun (WGS) entry which is preliminary data.</text>
</comment>
<feature type="transmembrane region" description="Helical" evidence="1">
    <location>
        <begin position="135"/>
        <end position="158"/>
    </location>
</feature>
<keyword evidence="1" id="KW-0812">Transmembrane</keyword>
<proteinExistence type="predicted"/>
<accession>A0A0G0KCU2</accession>
<feature type="transmembrane region" description="Helical" evidence="1">
    <location>
        <begin position="20"/>
        <end position="43"/>
    </location>
</feature>
<gene>
    <name evidence="2" type="ORF">US99_C0039G0007</name>
</gene>
<reference evidence="2 3" key="1">
    <citation type="journal article" date="2015" name="Nature">
        <title>rRNA introns, odd ribosomes, and small enigmatic genomes across a large radiation of phyla.</title>
        <authorList>
            <person name="Brown C.T."/>
            <person name="Hug L.A."/>
            <person name="Thomas B.C."/>
            <person name="Sharon I."/>
            <person name="Castelle C.J."/>
            <person name="Singh A."/>
            <person name="Wilkins M.J."/>
            <person name="Williams K.H."/>
            <person name="Banfield J.F."/>
        </authorList>
    </citation>
    <scope>NUCLEOTIDE SEQUENCE [LARGE SCALE GENOMIC DNA]</scope>
</reference>
<dbReference type="EMBL" id="LBVC01000039">
    <property type="protein sequence ID" value="KKQ77473.1"/>
    <property type="molecule type" value="Genomic_DNA"/>
</dbReference>
<keyword evidence="1" id="KW-0472">Membrane</keyword>